<feature type="transmembrane region" description="Helical" evidence="1">
    <location>
        <begin position="37"/>
        <end position="59"/>
    </location>
</feature>
<dbReference type="GO" id="GO:0009103">
    <property type="term" value="P:lipopolysaccharide biosynthetic process"/>
    <property type="evidence" value="ECO:0007669"/>
    <property type="project" value="TreeGrafter"/>
</dbReference>
<reference evidence="3" key="1">
    <citation type="submission" date="2024-07" db="EMBL/GenBank/DDBJ databases">
        <title>Whole genome sequence of bacterial strains from algal surface.</title>
        <authorList>
            <person name="Kumar P."/>
        </authorList>
    </citation>
    <scope>NUCLEOTIDE SEQUENCE</scope>
    <source>
        <strain evidence="3">PP-1MA</strain>
    </source>
</reference>
<dbReference type="PANTHER" id="PTHR23028">
    <property type="entry name" value="ACETYLTRANSFERASE"/>
    <property type="match status" value="1"/>
</dbReference>
<keyword evidence="1" id="KW-0812">Transmembrane</keyword>
<feature type="transmembrane region" description="Helical" evidence="1">
    <location>
        <begin position="80"/>
        <end position="100"/>
    </location>
</feature>
<dbReference type="InterPro" id="IPR050879">
    <property type="entry name" value="Acyltransferase_3"/>
</dbReference>
<keyword evidence="1" id="KW-0472">Membrane</keyword>
<evidence type="ECO:0000259" key="2">
    <source>
        <dbReference type="Pfam" id="PF01757"/>
    </source>
</evidence>
<protein>
    <submittedName>
        <fullName evidence="3">Acyltransferase family protein</fullName>
    </submittedName>
</protein>
<feature type="transmembrane region" description="Helical" evidence="1">
    <location>
        <begin position="249"/>
        <end position="265"/>
    </location>
</feature>
<organism evidence="3">
    <name type="scientific">Pseudidiomarina sp. PP-1MA</name>
    <dbReference type="NCBI Taxonomy" id="3237706"/>
    <lineage>
        <taxon>Bacteria</taxon>
        <taxon>Pseudomonadati</taxon>
        <taxon>Pseudomonadota</taxon>
        <taxon>Gammaproteobacteria</taxon>
        <taxon>Alteromonadales</taxon>
        <taxon>Idiomarinaceae</taxon>
        <taxon>Pseudidiomarina</taxon>
    </lineage>
</organism>
<feature type="transmembrane region" description="Helical" evidence="1">
    <location>
        <begin position="349"/>
        <end position="368"/>
    </location>
</feature>
<sequence>MNEARKSPFTYRADIDGLRAIAVLFVILYHLDVAPFYAGYLGVDVFFVISGYLITRLLVAEIDQSKSISITAFYTRRARRLLPALFVVIIFTICVGIFVMTPLELLELAETALSSVFFSSNFYFWRTSDYFNPVSELNPLLHTWSLAIEEQYYVVYPVAFLLVSRYVISYRKQLLGVTIALSFALSIFAYDIYPLPNFYSLPTRFWELGVGALAALYSGVNSRIKWLPEFGLTLISFAVFCFNRDTPTPSYYTLLPVLGTICILIGGQSQSALTRGLSLPALTVIGAMSYSLYLWHQPVIAFHRIAIGPISSVFNYLLVISIIFLLAYGSYKLVEQPMRDSRRVKNKNFVGITIVLLSVILIVGILLIRTDGNRSNWLVSNSDKQDIFLAITRKNSGVPRNFEATCFFNIQKVEALPKKSALASCERKYGPGIVIIGDSHAFNIYRGLMALSAKEEIEPISPRFVVSFIRGGCRLIEAASDCPLNLAAKFLNENRDFFSGAIYHQAGFYFIRHNSSGMSHRAMFTRLSETDSVDITKYTLRTEMIEETMSELAALGNHVPVRFITPRIEPHISNRYLLDNGCNFSYSIRPGLFELFDSIAIAAHKVGGSYPSVELFNLPRFISMKESKDLIDCPQLMWRDGDHWSHFGEVYFVKKLVEGNAFDF</sequence>
<accession>A0AB39XCK5</accession>
<dbReference type="GO" id="GO:0016020">
    <property type="term" value="C:membrane"/>
    <property type="evidence" value="ECO:0007669"/>
    <property type="project" value="TreeGrafter"/>
</dbReference>
<gene>
    <name evidence="3" type="ORF">AB8S08_02520</name>
</gene>
<name>A0AB39XCK5_9GAMM</name>
<dbReference type="Pfam" id="PF01757">
    <property type="entry name" value="Acyl_transf_3"/>
    <property type="match status" value="1"/>
</dbReference>
<feature type="transmembrane region" description="Helical" evidence="1">
    <location>
        <begin position="301"/>
        <end position="328"/>
    </location>
</feature>
<dbReference type="AlphaFoldDB" id="A0AB39XCK5"/>
<keyword evidence="1" id="KW-1133">Transmembrane helix</keyword>
<dbReference type="RefSeq" id="WP_369743394.1">
    <property type="nucleotide sequence ID" value="NZ_CP165718.1"/>
</dbReference>
<feature type="transmembrane region" description="Helical" evidence="1">
    <location>
        <begin position="277"/>
        <end position="295"/>
    </location>
</feature>
<dbReference type="EMBL" id="CP165718">
    <property type="protein sequence ID" value="XDV10098.1"/>
    <property type="molecule type" value="Genomic_DNA"/>
</dbReference>
<keyword evidence="3" id="KW-0808">Transferase</keyword>
<feature type="domain" description="Acyltransferase 3" evidence="2">
    <location>
        <begin position="13"/>
        <end position="328"/>
    </location>
</feature>
<evidence type="ECO:0000256" key="1">
    <source>
        <dbReference type="SAM" id="Phobius"/>
    </source>
</evidence>
<keyword evidence="3" id="KW-0012">Acyltransferase</keyword>
<dbReference type="InterPro" id="IPR002656">
    <property type="entry name" value="Acyl_transf_3_dom"/>
</dbReference>
<feature type="transmembrane region" description="Helical" evidence="1">
    <location>
        <begin position="12"/>
        <end position="31"/>
    </location>
</feature>
<feature type="transmembrane region" description="Helical" evidence="1">
    <location>
        <begin position="175"/>
        <end position="193"/>
    </location>
</feature>
<proteinExistence type="predicted"/>
<dbReference type="GO" id="GO:0016747">
    <property type="term" value="F:acyltransferase activity, transferring groups other than amino-acyl groups"/>
    <property type="evidence" value="ECO:0007669"/>
    <property type="project" value="InterPro"/>
</dbReference>
<dbReference type="PANTHER" id="PTHR23028:SF53">
    <property type="entry name" value="ACYL_TRANSF_3 DOMAIN-CONTAINING PROTEIN"/>
    <property type="match status" value="1"/>
</dbReference>
<evidence type="ECO:0000313" key="3">
    <source>
        <dbReference type="EMBL" id="XDV10098.1"/>
    </source>
</evidence>
<feature type="transmembrane region" description="Helical" evidence="1">
    <location>
        <begin position="151"/>
        <end position="168"/>
    </location>
</feature>